<dbReference type="InterPro" id="IPR057667">
    <property type="entry name" value="HTH_SB"/>
</dbReference>
<dbReference type="AlphaFoldDB" id="A0A3N0XCW6"/>
<sequence>MRKTKEYSSDVQQKIVELYKIENGYKKKANALKIPISTIRAIIKKFQSTKDVTNLPGRGRIKICLKLDQRYTVSEHPKAIHTDESDCGEVGVVQRGLQWERASGDACDWRGDRIKRREKQECERERGTAD</sequence>
<organism evidence="2 3">
    <name type="scientific">Anabarilius grahami</name>
    <name type="common">Kanglang fish</name>
    <name type="synonym">Barilius grahami</name>
    <dbReference type="NCBI Taxonomy" id="495550"/>
    <lineage>
        <taxon>Eukaryota</taxon>
        <taxon>Metazoa</taxon>
        <taxon>Chordata</taxon>
        <taxon>Craniata</taxon>
        <taxon>Vertebrata</taxon>
        <taxon>Euteleostomi</taxon>
        <taxon>Actinopterygii</taxon>
        <taxon>Neopterygii</taxon>
        <taxon>Teleostei</taxon>
        <taxon>Ostariophysi</taxon>
        <taxon>Cypriniformes</taxon>
        <taxon>Xenocyprididae</taxon>
        <taxon>Xenocypridinae</taxon>
        <taxon>Xenocypridinae incertae sedis</taxon>
        <taxon>Anabarilius</taxon>
    </lineage>
</organism>
<evidence type="ECO:0000313" key="2">
    <source>
        <dbReference type="EMBL" id="ROI15204.1"/>
    </source>
</evidence>
<name>A0A3N0XCW6_ANAGA</name>
<protein>
    <recommendedName>
        <fullName evidence="1">Sleeping Beauty transposase HTH domain-containing protein</fullName>
    </recommendedName>
</protein>
<proteinExistence type="predicted"/>
<evidence type="ECO:0000259" key="1">
    <source>
        <dbReference type="Pfam" id="PF25787"/>
    </source>
</evidence>
<dbReference type="Pfam" id="PF25787">
    <property type="entry name" value="HTH_SB"/>
    <property type="match status" value="1"/>
</dbReference>
<comment type="caution">
    <text evidence="2">The sequence shown here is derived from an EMBL/GenBank/DDBJ whole genome shotgun (WGS) entry which is preliminary data.</text>
</comment>
<keyword evidence="3" id="KW-1185">Reference proteome</keyword>
<dbReference type="Gene3D" id="1.10.10.10">
    <property type="entry name" value="Winged helix-like DNA-binding domain superfamily/Winged helix DNA-binding domain"/>
    <property type="match status" value="1"/>
</dbReference>
<dbReference type="EMBL" id="RJVU01080244">
    <property type="protein sequence ID" value="ROI15204.1"/>
    <property type="molecule type" value="Genomic_DNA"/>
</dbReference>
<dbReference type="Proteomes" id="UP000281406">
    <property type="component" value="Unassembled WGS sequence"/>
</dbReference>
<dbReference type="InterPro" id="IPR036388">
    <property type="entry name" value="WH-like_DNA-bd_sf"/>
</dbReference>
<accession>A0A3N0XCW6</accession>
<feature type="domain" description="Sleeping Beauty transposase HTH" evidence="1">
    <location>
        <begin position="1"/>
        <end position="52"/>
    </location>
</feature>
<evidence type="ECO:0000313" key="3">
    <source>
        <dbReference type="Proteomes" id="UP000281406"/>
    </source>
</evidence>
<reference evidence="2 3" key="1">
    <citation type="submission" date="2018-10" db="EMBL/GenBank/DDBJ databases">
        <title>Genome assembly for a Yunnan-Guizhou Plateau 3E fish, Anabarilius grahami (Regan), and its evolutionary and genetic applications.</title>
        <authorList>
            <person name="Jiang W."/>
        </authorList>
    </citation>
    <scope>NUCLEOTIDE SEQUENCE [LARGE SCALE GENOMIC DNA]</scope>
    <source>
        <strain evidence="2">AG-KIZ</strain>
        <tissue evidence="2">Muscle</tissue>
    </source>
</reference>
<gene>
    <name evidence="2" type="ORF">DPX16_9003</name>
</gene>